<dbReference type="RefSeq" id="WP_091475811.1">
    <property type="nucleotide sequence ID" value="NZ_FOJT01000004.1"/>
</dbReference>
<dbReference type="Proteomes" id="UP000199604">
    <property type="component" value="Unassembled WGS sequence"/>
</dbReference>
<dbReference type="OrthoDB" id="6120799at2"/>
<evidence type="ECO:0000313" key="2">
    <source>
        <dbReference type="Proteomes" id="UP000199604"/>
    </source>
</evidence>
<dbReference type="Pfam" id="PF14595">
    <property type="entry name" value="Thioredoxin_9"/>
    <property type="match status" value="1"/>
</dbReference>
<dbReference type="InterPro" id="IPR036249">
    <property type="entry name" value="Thioredoxin-like_sf"/>
</dbReference>
<keyword evidence="2" id="KW-1185">Reference proteome</keyword>
<protein>
    <submittedName>
        <fullName evidence="1">Thioredoxin</fullName>
    </submittedName>
</protein>
<dbReference type="SUPFAM" id="SSF52833">
    <property type="entry name" value="Thioredoxin-like"/>
    <property type="match status" value="1"/>
</dbReference>
<organism evidence="1 2">
    <name type="scientific">Flavobacterium swingsii</name>
    <dbReference type="NCBI Taxonomy" id="498292"/>
    <lineage>
        <taxon>Bacteria</taxon>
        <taxon>Pseudomonadati</taxon>
        <taxon>Bacteroidota</taxon>
        <taxon>Flavobacteriia</taxon>
        <taxon>Flavobacteriales</taxon>
        <taxon>Flavobacteriaceae</taxon>
        <taxon>Flavobacterium</taxon>
    </lineage>
</organism>
<dbReference type="AlphaFoldDB" id="A0A1I0YAW9"/>
<reference evidence="2" key="1">
    <citation type="submission" date="2016-10" db="EMBL/GenBank/DDBJ databases">
        <authorList>
            <person name="Varghese N."/>
            <person name="Submissions S."/>
        </authorList>
    </citation>
    <scope>NUCLEOTIDE SEQUENCE [LARGE SCALE GENOMIC DNA]</scope>
    <source>
        <strain evidence="2">DSM 21789</strain>
    </source>
</reference>
<accession>A0A1I0YAW9</accession>
<dbReference type="Gene3D" id="3.40.30.10">
    <property type="entry name" value="Glutaredoxin"/>
    <property type="match status" value="1"/>
</dbReference>
<gene>
    <name evidence="1" type="ORF">SAMN05660845_1576</name>
</gene>
<dbReference type="STRING" id="498292.SAMN05660845_1576"/>
<dbReference type="EMBL" id="FOJT01000004">
    <property type="protein sequence ID" value="SFB09650.1"/>
    <property type="molecule type" value="Genomic_DNA"/>
</dbReference>
<sequence length="209" mass="24116">MKTVIAQSFLNAITYSEYRKIISELIQQDKSSGDEQSEDLLLYSKLNETRMNRLDKTVHVGIETTQELNALMHEYYWLVLAEGWCGDAAQLVPIFNKMANTSKNVELKLLFRDENKPLMDMFLTNGSRSIPKLIVLEKETLQVKGTWGPRPEGASKLIRSYKQQYGVVDETAKAELQLWYLHDKGLSTQNELTTLMHHLEQLEHNNARK</sequence>
<evidence type="ECO:0000313" key="1">
    <source>
        <dbReference type="EMBL" id="SFB09650.1"/>
    </source>
</evidence>
<proteinExistence type="predicted"/>
<name>A0A1I0YAW9_9FLAO</name>